<dbReference type="EMBL" id="LAZR01002851">
    <property type="protein sequence ID" value="KKN24852.1"/>
    <property type="molecule type" value="Genomic_DNA"/>
</dbReference>
<accession>A0A0F9PK43</accession>
<comment type="caution">
    <text evidence="1">The sequence shown here is derived from an EMBL/GenBank/DDBJ whole genome shotgun (WGS) entry which is preliminary data.</text>
</comment>
<name>A0A0F9PK43_9ZZZZ</name>
<feature type="non-terminal residue" evidence="1">
    <location>
        <position position="1"/>
    </location>
</feature>
<proteinExistence type="predicted"/>
<sequence length="68" mass="7170">ATNLANTLVSRHAPEGQQMMVSEGTQNLIGQLILACAIEESGSSISMSLDKLDKLATELGEVARVLSK</sequence>
<dbReference type="AlphaFoldDB" id="A0A0F9PK43"/>
<evidence type="ECO:0000313" key="1">
    <source>
        <dbReference type="EMBL" id="KKN24852.1"/>
    </source>
</evidence>
<organism evidence="1">
    <name type="scientific">marine sediment metagenome</name>
    <dbReference type="NCBI Taxonomy" id="412755"/>
    <lineage>
        <taxon>unclassified sequences</taxon>
        <taxon>metagenomes</taxon>
        <taxon>ecological metagenomes</taxon>
    </lineage>
</organism>
<protein>
    <submittedName>
        <fullName evidence="1">Uncharacterized protein</fullName>
    </submittedName>
</protein>
<gene>
    <name evidence="1" type="ORF">LCGC14_0890920</name>
</gene>
<reference evidence="1" key="1">
    <citation type="journal article" date="2015" name="Nature">
        <title>Complex archaea that bridge the gap between prokaryotes and eukaryotes.</title>
        <authorList>
            <person name="Spang A."/>
            <person name="Saw J.H."/>
            <person name="Jorgensen S.L."/>
            <person name="Zaremba-Niedzwiedzka K."/>
            <person name="Martijn J."/>
            <person name="Lind A.E."/>
            <person name="van Eijk R."/>
            <person name="Schleper C."/>
            <person name="Guy L."/>
            <person name="Ettema T.J."/>
        </authorList>
    </citation>
    <scope>NUCLEOTIDE SEQUENCE</scope>
</reference>